<dbReference type="PROSITE" id="PS00092">
    <property type="entry name" value="N6_MTASE"/>
    <property type="match status" value="1"/>
</dbReference>
<feature type="domain" description="Methyltransferase" evidence="6">
    <location>
        <begin position="114"/>
        <end position="247"/>
    </location>
</feature>
<dbReference type="GO" id="GO:0003676">
    <property type="term" value="F:nucleic acid binding"/>
    <property type="evidence" value="ECO:0007669"/>
    <property type="project" value="InterPro"/>
</dbReference>
<dbReference type="GO" id="GO:0032259">
    <property type="term" value="P:methylation"/>
    <property type="evidence" value="ECO:0007669"/>
    <property type="project" value="UniProtKB-KW"/>
</dbReference>
<dbReference type="Pfam" id="PF17827">
    <property type="entry name" value="PrmC_N"/>
    <property type="match status" value="1"/>
</dbReference>
<feature type="binding site" evidence="5">
    <location>
        <begin position="120"/>
        <end position="124"/>
    </location>
    <ligand>
        <name>S-adenosyl-L-methionine</name>
        <dbReference type="ChEBI" id="CHEBI:59789"/>
    </ligand>
</feature>
<evidence type="ECO:0000256" key="3">
    <source>
        <dbReference type="ARBA" id="ARBA00022691"/>
    </source>
</evidence>
<dbReference type="InterPro" id="IPR002052">
    <property type="entry name" value="DNA_methylase_N6_adenine_CS"/>
</dbReference>
<keyword evidence="2 5" id="KW-0808">Transferase</keyword>
<dbReference type="InterPro" id="IPR019874">
    <property type="entry name" value="RF_methyltr_PrmC"/>
</dbReference>
<dbReference type="NCBIfam" id="TIGR03534">
    <property type="entry name" value="RF_mod_PrmC"/>
    <property type="match status" value="1"/>
</dbReference>
<comment type="similarity">
    <text evidence="5">Belongs to the protein N5-glutamine methyltransferase family. PrmC subfamily.</text>
</comment>
<dbReference type="Gene3D" id="3.40.50.150">
    <property type="entry name" value="Vaccinia Virus protein VP39"/>
    <property type="match status" value="1"/>
</dbReference>
<dbReference type="PANTHER" id="PTHR18895:SF74">
    <property type="entry name" value="MTRF1L RELEASE FACTOR GLUTAMINE METHYLTRANSFERASE"/>
    <property type="match status" value="1"/>
</dbReference>
<name>J7GWP9_9ENTR</name>
<evidence type="ECO:0000256" key="2">
    <source>
        <dbReference type="ARBA" id="ARBA00022679"/>
    </source>
</evidence>
<evidence type="ECO:0000259" key="7">
    <source>
        <dbReference type="Pfam" id="PF17827"/>
    </source>
</evidence>
<dbReference type="OrthoDB" id="9800643at2"/>
<dbReference type="STRING" id="134287.A35E_00609"/>
<dbReference type="AlphaFoldDB" id="J7GWP9"/>
<dbReference type="EC" id="2.1.1.297" evidence="5"/>
<dbReference type="InterPro" id="IPR050320">
    <property type="entry name" value="N5-glutamine_MTase"/>
</dbReference>
<reference evidence="8 9" key="1">
    <citation type="journal article" date="2012" name="Mol. Biol. Evol.">
        <title>Genome reduction and co-evolution between the primary and secondary bacterial symbionts of psyllids.</title>
        <authorList>
            <person name="Sloan D.B."/>
            <person name="Moran N.A."/>
        </authorList>
    </citation>
    <scope>NUCLEOTIDE SEQUENCE [LARGE SCALE GENOMIC DNA]</scope>
    <source>
        <strain evidence="8">Hcub_S</strain>
    </source>
</reference>
<feature type="binding site" evidence="5">
    <location>
        <position position="186"/>
    </location>
    <ligand>
        <name>S-adenosyl-L-methionine</name>
        <dbReference type="ChEBI" id="CHEBI:59789"/>
    </ligand>
</feature>
<evidence type="ECO:0000256" key="4">
    <source>
        <dbReference type="ARBA" id="ARBA00048391"/>
    </source>
</evidence>
<dbReference type="PATRIC" id="fig|134287.3.peg.578"/>
<dbReference type="CDD" id="cd02440">
    <property type="entry name" value="AdoMet_MTases"/>
    <property type="match status" value="1"/>
</dbReference>
<dbReference type="InterPro" id="IPR025714">
    <property type="entry name" value="Methyltranfer_dom"/>
</dbReference>
<dbReference type="RefSeq" id="WP_014889188.1">
    <property type="nucleotide sequence ID" value="NC_018420.1"/>
</dbReference>
<dbReference type="NCBIfam" id="TIGR00536">
    <property type="entry name" value="hemK_fam"/>
    <property type="match status" value="1"/>
</dbReference>
<feature type="domain" description="Release factor glutamine methyltransferase N-terminal" evidence="7">
    <location>
        <begin position="7"/>
        <end position="75"/>
    </location>
</feature>
<evidence type="ECO:0000256" key="5">
    <source>
        <dbReference type="HAMAP-Rule" id="MF_02126"/>
    </source>
</evidence>
<organism evidence="8 9">
    <name type="scientific">secondary endosymbiont of Heteropsylla cubana</name>
    <dbReference type="NCBI Taxonomy" id="134287"/>
    <lineage>
        <taxon>Bacteria</taxon>
        <taxon>Pseudomonadati</taxon>
        <taxon>Pseudomonadota</taxon>
        <taxon>Gammaproteobacteria</taxon>
        <taxon>Enterobacterales</taxon>
        <taxon>Enterobacteriaceae</taxon>
        <taxon>aphid secondary symbionts</taxon>
    </lineage>
</organism>
<feature type="binding site" evidence="5">
    <location>
        <begin position="186"/>
        <end position="189"/>
    </location>
    <ligand>
        <name>substrate</name>
    </ligand>
</feature>
<dbReference type="InterPro" id="IPR040758">
    <property type="entry name" value="PrmC_N"/>
</dbReference>
<dbReference type="Pfam" id="PF13847">
    <property type="entry name" value="Methyltransf_31"/>
    <property type="match status" value="1"/>
</dbReference>
<dbReference type="GO" id="GO:0102559">
    <property type="term" value="F:peptide chain release factor N(5)-glutamine methyltransferase activity"/>
    <property type="evidence" value="ECO:0007669"/>
    <property type="project" value="UniProtKB-EC"/>
</dbReference>
<dbReference type="InterPro" id="IPR004556">
    <property type="entry name" value="HemK-like"/>
</dbReference>
<feature type="binding site" evidence="5">
    <location>
        <position position="171"/>
    </location>
    <ligand>
        <name>S-adenosyl-L-methionine</name>
        <dbReference type="ChEBI" id="CHEBI:59789"/>
    </ligand>
</feature>
<evidence type="ECO:0000313" key="9">
    <source>
        <dbReference type="Proteomes" id="UP000003937"/>
    </source>
</evidence>
<evidence type="ECO:0000256" key="1">
    <source>
        <dbReference type="ARBA" id="ARBA00022603"/>
    </source>
</evidence>
<feature type="binding site" evidence="5">
    <location>
        <position position="143"/>
    </location>
    <ligand>
        <name>S-adenosyl-L-methionine</name>
        <dbReference type="ChEBI" id="CHEBI:59789"/>
    </ligand>
</feature>
<accession>J7GWP9</accession>
<dbReference type="FunFam" id="3.40.50.150:FF:000053">
    <property type="entry name" value="Release factor glutamine methyltransferase"/>
    <property type="match status" value="1"/>
</dbReference>
<sequence>MTTWKIWLEEATLRLRISLSSSPRLDAKILLENVTGASRSHLITFDEFVLTDLQKSKLESLLVRRELGEPIAYITKKREFWSLPLTVSTDTLIPRPDTECLVQCALNLLPFMELKVLDLGTGSGAIALALASERPEWKIIGIDCIPGAILIARANADHLKLNNVKFYEGNWFQFLKNQRYDLIVSNPPYIKSNDAILVQGNLRFEPRKALEAGEDGLKHLKIICNEAGSHLQSGGWLILEHACCQGEIVRSLLRSGGFSKITTIKDYSNNDRVSQGQWLR</sequence>
<keyword evidence="3 5" id="KW-0949">S-adenosyl-L-methionine</keyword>
<dbReference type="PANTHER" id="PTHR18895">
    <property type="entry name" value="HEMK METHYLTRANSFERASE"/>
    <property type="match status" value="1"/>
</dbReference>
<proteinExistence type="inferred from homology"/>
<dbReference type="KEGG" id="sehc:A35E_00609"/>
<dbReference type="Gene3D" id="1.10.8.10">
    <property type="entry name" value="DNA helicase RuvA subunit, C-terminal domain"/>
    <property type="match status" value="1"/>
</dbReference>
<protein>
    <recommendedName>
        <fullName evidence="5">Release factor glutamine methyltransferase</fullName>
        <shortName evidence="5">RF MTase</shortName>
        <ecNumber evidence="5">2.1.1.297</ecNumber>
    </recommendedName>
    <alternativeName>
        <fullName evidence="5">N5-glutamine methyltransferase PrmC</fullName>
    </alternativeName>
    <alternativeName>
        <fullName evidence="5">Protein-(glutamine-N5) MTase PrmC</fullName>
    </alternativeName>
    <alternativeName>
        <fullName evidence="5">Protein-glutamine N-methyltransferase PrmC</fullName>
    </alternativeName>
</protein>
<dbReference type="Proteomes" id="UP000003937">
    <property type="component" value="Chromosome"/>
</dbReference>
<dbReference type="SUPFAM" id="SSF53335">
    <property type="entry name" value="S-adenosyl-L-methionine-dependent methyltransferases"/>
    <property type="match status" value="1"/>
</dbReference>
<evidence type="ECO:0000313" key="8">
    <source>
        <dbReference type="EMBL" id="AFP85891.1"/>
    </source>
</evidence>
<keyword evidence="1 5" id="KW-0489">Methyltransferase</keyword>
<dbReference type="InterPro" id="IPR029063">
    <property type="entry name" value="SAM-dependent_MTases_sf"/>
</dbReference>
<gene>
    <name evidence="5" type="primary">prmC</name>
    <name evidence="8" type="ORF">A35E_00609</name>
</gene>
<dbReference type="EMBL" id="CP003547">
    <property type="protein sequence ID" value="AFP85891.1"/>
    <property type="molecule type" value="Genomic_DNA"/>
</dbReference>
<keyword evidence="9" id="KW-1185">Reference proteome</keyword>
<evidence type="ECO:0000259" key="6">
    <source>
        <dbReference type="Pfam" id="PF13847"/>
    </source>
</evidence>
<comment type="function">
    <text evidence="5">Methylates the class 1 translation termination release factors RF1/PrfA and RF2/PrfB on the glutamine residue of the universally conserved GGQ motif.</text>
</comment>
<dbReference type="HOGENOM" id="CLU_018398_3_1_6"/>
<comment type="catalytic activity">
    <reaction evidence="4 5">
        <text>L-glutaminyl-[peptide chain release factor] + S-adenosyl-L-methionine = N(5)-methyl-L-glutaminyl-[peptide chain release factor] + S-adenosyl-L-homocysteine + H(+)</text>
        <dbReference type="Rhea" id="RHEA:42896"/>
        <dbReference type="Rhea" id="RHEA-COMP:10271"/>
        <dbReference type="Rhea" id="RHEA-COMP:10272"/>
        <dbReference type="ChEBI" id="CHEBI:15378"/>
        <dbReference type="ChEBI" id="CHEBI:30011"/>
        <dbReference type="ChEBI" id="CHEBI:57856"/>
        <dbReference type="ChEBI" id="CHEBI:59789"/>
        <dbReference type="ChEBI" id="CHEBI:61891"/>
        <dbReference type="EC" id="2.1.1.297"/>
    </reaction>
</comment>
<dbReference type="HAMAP" id="MF_02126">
    <property type="entry name" value="RF_methyltr_PrmC"/>
    <property type="match status" value="1"/>
</dbReference>